<gene>
    <name evidence="4" type="ORF">SAMN06295912_1168</name>
</gene>
<organism evidence="4 5">
    <name type="scientific">Edaphosphingomonas laterariae</name>
    <dbReference type="NCBI Taxonomy" id="861865"/>
    <lineage>
        <taxon>Bacteria</taxon>
        <taxon>Pseudomonadati</taxon>
        <taxon>Pseudomonadota</taxon>
        <taxon>Alphaproteobacteria</taxon>
        <taxon>Sphingomonadales</taxon>
        <taxon>Rhizorhabdaceae</taxon>
        <taxon>Edaphosphingomonas</taxon>
    </lineage>
</organism>
<dbReference type="GO" id="GO:0009245">
    <property type="term" value="P:lipid A biosynthetic process"/>
    <property type="evidence" value="ECO:0007669"/>
    <property type="project" value="TreeGrafter"/>
</dbReference>
<evidence type="ECO:0000259" key="3">
    <source>
        <dbReference type="Pfam" id="PF00149"/>
    </source>
</evidence>
<feature type="domain" description="Calcineurin-like phosphoesterase" evidence="3">
    <location>
        <begin position="48"/>
        <end position="212"/>
    </location>
</feature>
<protein>
    <recommendedName>
        <fullName evidence="3">Calcineurin-like phosphoesterase domain-containing protein</fullName>
    </recommendedName>
</protein>
<dbReference type="SUPFAM" id="SSF56300">
    <property type="entry name" value="Metallo-dependent phosphatases"/>
    <property type="match status" value="1"/>
</dbReference>
<keyword evidence="2" id="KW-0378">Hydrolase</keyword>
<dbReference type="InterPro" id="IPR004843">
    <property type="entry name" value="Calcineurin-like_PHP"/>
</dbReference>
<evidence type="ECO:0000256" key="2">
    <source>
        <dbReference type="ARBA" id="ARBA00022801"/>
    </source>
</evidence>
<accession>A0A239H9U6</accession>
<dbReference type="PANTHER" id="PTHR31302:SF31">
    <property type="entry name" value="PHOSPHODIESTERASE YAEI"/>
    <property type="match status" value="1"/>
</dbReference>
<dbReference type="PANTHER" id="PTHR31302">
    <property type="entry name" value="TRANSMEMBRANE PROTEIN WITH METALLOPHOSPHOESTERASE DOMAIN-RELATED"/>
    <property type="match status" value="1"/>
</dbReference>
<evidence type="ECO:0000313" key="5">
    <source>
        <dbReference type="Proteomes" id="UP000198281"/>
    </source>
</evidence>
<reference evidence="5" key="1">
    <citation type="submission" date="2017-06" db="EMBL/GenBank/DDBJ databases">
        <authorList>
            <person name="Varghese N."/>
            <person name="Submissions S."/>
        </authorList>
    </citation>
    <scope>NUCLEOTIDE SEQUENCE [LARGE SCALE GENOMIC DNA]</scope>
    <source>
        <strain evidence="5">LNB2</strain>
    </source>
</reference>
<dbReference type="Pfam" id="PF00149">
    <property type="entry name" value="Metallophos"/>
    <property type="match status" value="1"/>
</dbReference>
<dbReference type="GO" id="GO:0008758">
    <property type="term" value="F:UDP-2,3-diacylglucosamine hydrolase activity"/>
    <property type="evidence" value="ECO:0007669"/>
    <property type="project" value="TreeGrafter"/>
</dbReference>
<proteinExistence type="predicted"/>
<keyword evidence="1" id="KW-0479">Metal-binding</keyword>
<dbReference type="RefSeq" id="WP_144033797.1">
    <property type="nucleotide sequence ID" value="NZ_FZOS01000016.1"/>
</dbReference>
<sequence>MRFWHIASSAIALGVAVIGWCYWTAITDPIVRQADVPLLPPDSGLPPLRLLLISDIHVAGPDMTPTRLSRIVGQINALHPDAVLIAGDLVSDKRIATRTFSLRDAIAPLGRLKTRLGAFAVLGNHDHWRDADEARYELARAGVHVLDNNAAQAGPLVIGGIDDAFTGNDDLPATLRSMAAMKGTPILISHSPDPFPDVPPSIGLMVAGHTHCGQIRLPLVGALSYMSAYGDRYACGHIREASKQLIVGAGLGTSLLPLRLGAVPDMWMITIRPRDRIEN</sequence>
<evidence type="ECO:0000256" key="1">
    <source>
        <dbReference type="ARBA" id="ARBA00022723"/>
    </source>
</evidence>
<dbReference type="InterPro" id="IPR029052">
    <property type="entry name" value="Metallo-depent_PP-like"/>
</dbReference>
<evidence type="ECO:0000313" key="4">
    <source>
        <dbReference type="EMBL" id="SNS78169.1"/>
    </source>
</evidence>
<dbReference type="EMBL" id="FZOS01000016">
    <property type="protein sequence ID" value="SNS78169.1"/>
    <property type="molecule type" value="Genomic_DNA"/>
</dbReference>
<dbReference type="GO" id="GO:0046872">
    <property type="term" value="F:metal ion binding"/>
    <property type="evidence" value="ECO:0007669"/>
    <property type="project" value="UniProtKB-KW"/>
</dbReference>
<dbReference type="Gene3D" id="3.60.21.10">
    <property type="match status" value="1"/>
</dbReference>
<dbReference type="GO" id="GO:0016020">
    <property type="term" value="C:membrane"/>
    <property type="evidence" value="ECO:0007669"/>
    <property type="project" value="GOC"/>
</dbReference>
<dbReference type="OrthoDB" id="9780884at2"/>
<keyword evidence="5" id="KW-1185">Reference proteome</keyword>
<name>A0A239H9U6_9SPHN</name>
<dbReference type="Proteomes" id="UP000198281">
    <property type="component" value="Unassembled WGS sequence"/>
</dbReference>
<dbReference type="AlphaFoldDB" id="A0A239H9U6"/>
<dbReference type="InterPro" id="IPR051158">
    <property type="entry name" value="Metallophosphoesterase_sf"/>
</dbReference>